<keyword evidence="1" id="KW-1133">Transmembrane helix</keyword>
<evidence type="ECO:0000313" key="3">
    <source>
        <dbReference type="Proteomes" id="UP001139410"/>
    </source>
</evidence>
<keyword evidence="3" id="KW-1185">Reference proteome</keyword>
<feature type="transmembrane region" description="Helical" evidence="1">
    <location>
        <begin position="54"/>
        <end position="75"/>
    </location>
</feature>
<sequence length="506" mass="54399">MTSVLATLFLPVASNGLPPLGGRLFAAYRIAWWALFALAVLAASYALFEPGTHALILGLRLTKSIVLIAVSSILFRRRRTDPVAAMLGLSFLLWTASSSVDFAGTASAWPILLDRCRFLLFAFALLLFPDGQWAPRWTRAVAAAILLVFLIGILEALDLLPTRAFLPLAIGCVLMTLTALMARYKALSSYMAKQQLKWVALGLVAGIALILAARAGAAITTRTTMPMSGTIVLEALFQLGIVVIALGFLTSLLRYRLYDAETAISRSAAYAGLTLALVAIFAGSEAIIQALGQRYFGPDIGDLSGGIAAAIAAALLTPLHSRISGWAEAHFQKDLMGLRSELPDLLSALSGTSSIERMGSAVLPRIEQAIHSTRIALVVEGRLASICGMPKPAGQRWLRRWQAPAAIELLDQDDDEHFPVRMALRSPFGAVCGWLLLGPRPDQSLYGKDELDALAAIAPALQRTVFSVVEREREQNITLASLQRLTAKVSEIEAANGLSRNRSSSI</sequence>
<comment type="caution">
    <text evidence="2">The sequence shown here is derived from an EMBL/GenBank/DDBJ whole genome shotgun (WGS) entry which is preliminary data.</text>
</comment>
<evidence type="ECO:0000256" key="1">
    <source>
        <dbReference type="SAM" id="Phobius"/>
    </source>
</evidence>
<feature type="transmembrane region" description="Helical" evidence="1">
    <location>
        <begin position="30"/>
        <end position="48"/>
    </location>
</feature>
<name>A0A9X1QMJ1_9SPHN</name>
<gene>
    <name evidence="2" type="ORF">LVY65_10225</name>
</gene>
<feature type="transmembrane region" description="Helical" evidence="1">
    <location>
        <begin position="235"/>
        <end position="255"/>
    </location>
</feature>
<dbReference type="AlphaFoldDB" id="A0A9X1QMJ1"/>
<reference evidence="2" key="1">
    <citation type="submission" date="2022-01" db="EMBL/GenBank/DDBJ databases">
        <authorList>
            <person name="Jo J.-H."/>
            <person name="Im W.-T."/>
        </authorList>
    </citation>
    <scope>NUCLEOTIDE SEQUENCE</scope>
    <source>
        <strain evidence="2">G124</strain>
    </source>
</reference>
<feature type="transmembrane region" description="Helical" evidence="1">
    <location>
        <begin position="140"/>
        <end position="159"/>
    </location>
</feature>
<protein>
    <submittedName>
        <fullName evidence="2">Uncharacterized protein</fullName>
    </submittedName>
</protein>
<feature type="transmembrane region" description="Helical" evidence="1">
    <location>
        <begin position="267"/>
        <end position="288"/>
    </location>
</feature>
<dbReference type="EMBL" id="JAKFGM010000003">
    <property type="protein sequence ID" value="MCF2515436.1"/>
    <property type="molecule type" value="Genomic_DNA"/>
</dbReference>
<proteinExistence type="predicted"/>
<organism evidence="2 3">
    <name type="scientific">Sphingomonas cremea</name>
    <dbReference type="NCBI Taxonomy" id="2904799"/>
    <lineage>
        <taxon>Bacteria</taxon>
        <taxon>Pseudomonadati</taxon>
        <taxon>Pseudomonadota</taxon>
        <taxon>Alphaproteobacteria</taxon>
        <taxon>Sphingomonadales</taxon>
        <taxon>Sphingomonadaceae</taxon>
        <taxon>Sphingomonas</taxon>
    </lineage>
</organism>
<keyword evidence="1" id="KW-0812">Transmembrane</keyword>
<dbReference type="Proteomes" id="UP001139410">
    <property type="component" value="Unassembled WGS sequence"/>
</dbReference>
<dbReference type="RefSeq" id="WP_235068027.1">
    <property type="nucleotide sequence ID" value="NZ_JAKFGM010000003.1"/>
</dbReference>
<feature type="transmembrane region" description="Helical" evidence="1">
    <location>
        <begin position="196"/>
        <end position="215"/>
    </location>
</feature>
<keyword evidence="1" id="KW-0472">Membrane</keyword>
<evidence type="ECO:0000313" key="2">
    <source>
        <dbReference type="EMBL" id="MCF2515436.1"/>
    </source>
</evidence>
<feature type="transmembrane region" description="Helical" evidence="1">
    <location>
        <begin position="165"/>
        <end position="184"/>
    </location>
</feature>
<accession>A0A9X1QMJ1</accession>